<accession>A0A0E3ZHD2</accession>
<evidence type="ECO:0000313" key="2">
    <source>
        <dbReference type="EMBL" id="AKD04394.1"/>
    </source>
</evidence>
<dbReference type="Proteomes" id="UP000033109">
    <property type="component" value="Chromosome"/>
</dbReference>
<dbReference type="OrthoDB" id="500470at2"/>
<feature type="domain" description="BioF2-like acetyltransferase" evidence="1">
    <location>
        <begin position="196"/>
        <end position="338"/>
    </location>
</feature>
<reference evidence="2 3" key="1">
    <citation type="journal article" date="2015" name="Sci. Rep.">
        <title>Unraveling adaptation of Pontibacter korlensis to radiation and infertility in desert through complete genome and comparative transcriptomic analysis.</title>
        <authorList>
            <person name="Dai J."/>
            <person name="Dai W."/>
            <person name="Qiu C."/>
            <person name="Yang Z."/>
            <person name="Zhang Y."/>
            <person name="Zhou M."/>
            <person name="Zhang L."/>
            <person name="Fang C."/>
            <person name="Gao Q."/>
            <person name="Yang Q."/>
            <person name="Li X."/>
            <person name="Wang Z."/>
            <person name="Wang Z."/>
            <person name="Jia Z."/>
            <person name="Chen X."/>
        </authorList>
    </citation>
    <scope>NUCLEOTIDE SEQUENCE [LARGE SCALE GENOMIC DNA]</scope>
    <source>
        <strain evidence="2 3">X14-1T</strain>
    </source>
</reference>
<gene>
    <name evidence="2" type="ORF">PKOR_16510</name>
</gene>
<dbReference type="InterPro" id="IPR016181">
    <property type="entry name" value="Acyl_CoA_acyltransferase"/>
</dbReference>
<dbReference type="RefSeq" id="WP_046312190.1">
    <property type="nucleotide sequence ID" value="NZ_CBCSCY010000081.1"/>
</dbReference>
<dbReference type="PATRIC" id="fig|400092.3.peg.3619"/>
<proteinExistence type="predicted"/>
<dbReference type="EMBL" id="CP009621">
    <property type="protein sequence ID" value="AKD04394.1"/>
    <property type="molecule type" value="Genomic_DNA"/>
</dbReference>
<protein>
    <recommendedName>
        <fullName evidence="1">BioF2-like acetyltransferase domain-containing protein</fullName>
    </recommendedName>
</protein>
<evidence type="ECO:0000313" key="3">
    <source>
        <dbReference type="Proteomes" id="UP000033109"/>
    </source>
</evidence>
<evidence type="ECO:0000259" key="1">
    <source>
        <dbReference type="Pfam" id="PF13480"/>
    </source>
</evidence>
<dbReference type="InterPro" id="IPR038740">
    <property type="entry name" value="BioF2-like_GNAT_dom"/>
</dbReference>
<name>A0A0E3ZHD2_9BACT</name>
<sequence length="562" mass="64306">MQDNTTYEVVKVSYRAVGVEVVIGEGVYDLLNNITFQSAWDNLLESCAWSTVFQSRSFVSTWYNVYQNEYLPILVKNENEGELIGLLAMALPLSALRECDTKTAKGRIVGAGQYEAEYQTWLALESNGESFIQDALSAMRKQFPLCEIQLRYLPPNTPIGWAMGESKWVKRVVLQPSRRPLMDMGMPDFSKLFKKSEYRNKLNRLKKLGLLHFERITDFETFSAILPELTVQYDFRQGAMFNKNQFRENSSKQKFLLELFEQDLLHVSVLRAGNELLASIVAIAGKKWVHLGGINIHSPFNAHYYSPGFVNFLMLGQQLAQEGYAVFDLTPGGDAYKERMATRHDHVYELVVTSSFTSHFKRRLKKHIHDRMVKTGVRPMSVELSLRKKKYLLKERLKALKQPRDFLRFINQLAGSSKKTPEKLLKISLNPATATSTLEVNANNLSDLLNYEPAIGCLTRWEFLEDAMRRFEVGETSYTWSLEGKLMACVWHSGGNDKTNNEQAATVLHSIYLHPFAQDRLGEFLLAVGRKASEDKQNIDLYLLSSPSLINMNNTLEEWKDS</sequence>
<organism evidence="2 3">
    <name type="scientific">Pontibacter korlensis</name>
    <dbReference type="NCBI Taxonomy" id="400092"/>
    <lineage>
        <taxon>Bacteria</taxon>
        <taxon>Pseudomonadati</taxon>
        <taxon>Bacteroidota</taxon>
        <taxon>Cytophagia</taxon>
        <taxon>Cytophagales</taxon>
        <taxon>Hymenobacteraceae</taxon>
        <taxon>Pontibacter</taxon>
    </lineage>
</organism>
<dbReference type="SUPFAM" id="SSF55729">
    <property type="entry name" value="Acyl-CoA N-acyltransferases (Nat)"/>
    <property type="match status" value="1"/>
</dbReference>
<dbReference type="Pfam" id="PF13480">
    <property type="entry name" value="Acetyltransf_6"/>
    <property type="match status" value="1"/>
</dbReference>
<dbReference type="STRING" id="400092.PKOR_16510"/>
<dbReference type="AlphaFoldDB" id="A0A0E3ZHD2"/>
<keyword evidence="3" id="KW-1185">Reference proteome</keyword>
<dbReference type="HOGENOM" id="CLU_517538_0_0_10"/>
<dbReference type="KEGG" id="pko:PKOR_16510"/>